<evidence type="ECO:0000256" key="1">
    <source>
        <dbReference type="ARBA" id="ARBA00004127"/>
    </source>
</evidence>
<dbReference type="Pfam" id="PF04191">
    <property type="entry name" value="PEMT"/>
    <property type="match status" value="1"/>
</dbReference>
<dbReference type="InterPro" id="IPR007318">
    <property type="entry name" value="Phopholipid_MeTrfase"/>
</dbReference>
<keyword evidence="2" id="KW-0444">Lipid biosynthesis</keyword>
<sequence length="268" mass="29243">MAFVGSSGLALLNGCGFRVGAFSSVVGRRDVGAGVRSARSRAMTVRMMSASEEQSGSRTTTDSSSEVYSLDGSESPQWIQDMNLKLQEYKEQLTKSVEGLDADKVTAGGKKLVDNLIQGEWLSRGEVFGGIQLALLYFLLQDSRMMDGLANFLFGPICLLAGGAVCVKAFVDLGISQISIWPKPAPGAELRTDGLYQYVRHPIYAGVLLASLGWAGATHSPSRFLLTLGFAYFFARKIAVEEEFLEETYEGYKSYKEAVPFKLIPRIF</sequence>
<gene>
    <name evidence="10" type="ORF">CCAE0312_LOCUS5717</name>
</gene>
<evidence type="ECO:0000256" key="5">
    <source>
        <dbReference type="ARBA" id="ARBA00023098"/>
    </source>
</evidence>
<reference evidence="10" key="1">
    <citation type="submission" date="2021-01" db="EMBL/GenBank/DDBJ databases">
        <authorList>
            <person name="Corre E."/>
            <person name="Pelletier E."/>
            <person name="Niang G."/>
            <person name="Scheremetjew M."/>
            <person name="Finn R."/>
            <person name="Kale V."/>
            <person name="Holt S."/>
            <person name="Cochrane G."/>
            <person name="Meng A."/>
            <person name="Brown T."/>
            <person name="Cohen L."/>
        </authorList>
    </citation>
    <scope>NUCLEOTIDE SEQUENCE</scope>
    <source>
        <strain evidence="10">SAG 36.94</strain>
    </source>
</reference>
<dbReference type="GO" id="GO:0012505">
    <property type="term" value="C:endomembrane system"/>
    <property type="evidence" value="ECO:0007669"/>
    <property type="project" value="UniProtKB-SubCell"/>
</dbReference>
<keyword evidence="5" id="KW-0443">Lipid metabolism</keyword>
<dbReference type="Gene3D" id="1.20.120.1630">
    <property type="match status" value="1"/>
</dbReference>
<dbReference type="GO" id="GO:0006656">
    <property type="term" value="P:phosphatidylcholine biosynthetic process"/>
    <property type="evidence" value="ECO:0007669"/>
    <property type="project" value="UniProtKB-UniPathway"/>
</dbReference>
<evidence type="ECO:0000256" key="4">
    <source>
        <dbReference type="ARBA" id="ARBA00022989"/>
    </source>
</evidence>
<dbReference type="EMBL" id="HBGH01010380">
    <property type="protein sequence ID" value="CAD9233631.1"/>
    <property type="molecule type" value="Transcribed_RNA"/>
</dbReference>
<organism evidence="10">
    <name type="scientific">Compsopogon caeruleus</name>
    <dbReference type="NCBI Taxonomy" id="31354"/>
    <lineage>
        <taxon>Eukaryota</taxon>
        <taxon>Rhodophyta</taxon>
        <taxon>Compsopogonophyceae</taxon>
        <taxon>Compsopogonales</taxon>
        <taxon>Compsopogonaceae</taxon>
        <taxon>Compsopogon</taxon>
    </lineage>
</organism>
<keyword evidence="3" id="KW-0812">Transmembrane</keyword>
<proteinExistence type="predicted"/>
<evidence type="ECO:0000256" key="6">
    <source>
        <dbReference type="ARBA" id="ARBA00023136"/>
    </source>
</evidence>
<evidence type="ECO:0000256" key="2">
    <source>
        <dbReference type="ARBA" id="ARBA00022516"/>
    </source>
</evidence>
<feature type="compositionally biased region" description="Polar residues" evidence="9">
    <location>
        <begin position="51"/>
        <end position="71"/>
    </location>
</feature>
<keyword evidence="6" id="KW-0472">Membrane</keyword>
<dbReference type="UniPathway" id="UPA00753"/>
<evidence type="ECO:0000256" key="9">
    <source>
        <dbReference type="SAM" id="MobiDB-lite"/>
    </source>
</evidence>
<evidence type="ECO:0000313" key="10">
    <source>
        <dbReference type="EMBL" id="CAD9233631.1"/>
    </source>
</evidence>
<evidence type="ECO:0000256" key="3">
    <source>
        <dbReference type="ARBA" id="ARBA00022692"/>
    </source>
</evidence>
<evidence type="ECO:0000256" key="8">
    <source>
        <dbReference type="ARBA" id="ARBA00023264"/>
    </source>
</evidence>
<dbReference type="InterPro" id="IPR052527">
    <property type="entry name" value="Metal_cation-efflux_comp"/>
</dbReference>
<name>A0A7S1TEK5_9RHOD</name>
<feature type="region of interest" description="Disordered" evidence="9">
    <location>
        <begin position="46"/>
        <end position="71"/>
    </location>
</feature>
<protein>
    <recommendedName>
        <fullName evidence="11">Protein-S-isoprenylcysteine O-methyltransferase</fullName>
    </recommendedName>
</protein>
<dbReference type="PANTHER" id="PTHR43847">
    <property type="entry name" value="BLL3993 PROTEIN"/>
    <property type="match status" value="1"/>
</dbReference>
<keyword evidence="8" id="KW-1208">Phospholipid metabolism</keyword>
<accession>A0A7S1TEK5</accession>
<keyword evidence="4" id="KW-1133">Transmembrane helix</keyword>
<evidence type="ECO:0008006" key="11">
    <source>
        <dbReference type="Google" id="ProtNLM"/>
    </source>
</evidence>
<dbReference type="AlphaFoldDB" id="A0A7S1TEK5"/>
<evidence type="ECO:0000256" key="7">
    <source>
        <dbReference type="ARBA" id="ARBA00023209"/>
    </source>
</evidence>
<keyword evidence="7" id="KW-0594">Phospholipid biosynthesis</keyword>
<comment type="subcellular location">
    <subcellularLocation>
        <location evidence="1">Endomembrane system</location>
        <topology evidence="1">Multi-pass membrane protein</topology>
    </subcellularLocation>
</comment>
<dbReference type="PANTHER" id="PTHR43847:SF1">
    <property type="entry name" value="BLL3993 PROTEIN"/>
    <property type="match status" value="1"/>
</dbReference>